<dbReference type="GO" id="GO:0005525">
    <property type="term" value="F:GTP binding"/>
    <property type="evidence" value="ECO:0007669"/>
    <property type="project" value="UniProtKB-UniRule"/>
</dbReference>
<dbReference type="PROSITE" id="PS00227">
    <property type="entry name" value="TUBULIN"/>
    <property type="match status" value="1"/>
</dbReference>
<dbReference type="SMART" id="SM00864">
    <property type="entry name" value="Tubulin"/>
    <property type="match status" value="1"/>
</dbReference>
<evidence type="ECO:0000256" key="3">
    <source>
        <dbReference type="ARBA" id="ARBA00009636"/>
    </source>
</evidence>
<keyword evidence="18" id="KW-1185">Reference proteome</keyword>
<comment type="function">
    <text evidence="12 13">Tubulin is the major constituent of microtubules, a cylinder consisting of laterally associated linear protofilaments composed of alpha- and beta-tubulin heterodimers. Microtubules grow by the addition of GTP-tubulin dimers to the microtubule end, where a stabilizing cap forms. Below the cap, tubulin dimers are in GDP-bound state, owing to GTPase activity of alpha-tubulin.</text>
</comment>
<evidence type="ECO:0000256" key="6">
    <source>
        <dbReference type="ARBA" id="ARBA00022701"/>
    </source>
</evidence>
<evidence type="ECO:0000259" key="15">
    <source>
        <dbReference type="SMART" id="SM00864"/>
    </source>
</evidence>
<evidence type="ECO:0000256" key="13">
    <source>
        <dbReference type="RuleBase" id="RU000352"/>
    </source>
</evidence>
<dbReference type="PANTHER" id="PTHR11588">
    <property type="entry name" value="TUBULIN"/>
    <property type="match status" value="1"/>
</dbReference>
<evidence type="ECO:0000256" key="7">
    <source>
        <dbReference type="ARBA" id="ARBA00022723"/>
    </source>
</evidence>
<evidence type="ECO:0000256" key="12">
    <source>
        <dbReference type="ARBA" id="ARBA00034296"/>
    </source>
</evidence>
<dbReference type="InterPro" id="IPR000217">
    <property type="entry name" value="Tubulin"/>
</dbReference>
<evidence type="ECO:0000259" key="16">
    <source>
        <dbReference type="SMART" id="SM00865"/>
    </source>
</evidence>
<comment type="subcellular location">
    <subcellularLocation>
        <location evidence="2">Cytoplasm</location>
        <location evidence="2">Cytoskeleton</location>
    </subcellularLocation>
</comment>
<feature type="region of interest" description="Disordered" evidence="14">
    <location>
        <begin position="436"/>
        <end position="458"/>
    </location>
</feature>
<comment type="cofactor">
    <cofactor evidence="1">
        <name>Mg(2+)</name>
        <dbReference type="ChEBI" id="CHEBI:18420"/>
    </cofactor>
</comment>
<dbReference type="AlphaFoldDB" id="G4TRE7"/>
<dbReference type="InterPro" id="IPR002453">
    <property type="entry name" value="Beta_tubulin"/>
</dbReference>
<dbReference type="InterPro" id="IPR003008">
    <property type="entry name" value="Tubulin_FtsZ_GTPase"/>
</dbReference>
<dbReference type="OrthoDB" id="1662883at2759"/>
<dbReference type="STRING" id="1109443.G4TRE7"/>
<evidence type="ECO:0000256" key="1">
    <source>
        <dbReference type="ARBA" id="ARBA00001946"/>
    </source>
</evidence>
<evidence type="ECO:0000256" key="10">
    <source>
        <dbReference type="ARBA" id="ARBA00023134"/>
    </source>
</evidence>
<dbReference type="Gene3D" id="1.10.287.600">
    <property type="entry name" value="Helix hairpin bin"/>
    <property type="match status" value="1"/>
</dbReference>
<gene>
    <name evidence="17" type="ORF">PIIN_07843</name>
</gene>
<keyword evidence="5" id="KW-0963">Cytoplasm</keyword>
<reference evidence="17 18" key="1">
    <citation type="journal article" date="2011" name="PLoS Pathog.">
        <title>Endophytic Life Strategies Decoded by Genome and Transcriptome Analyses of the Mutualistic Root Symbiont Piriformospora indica.</title>
        <authorList>
            <person name="Zuccaro A."/>
            <person name="Lahrmann U."/>
            <person name="Guldener U."/>
            <person name="Langen G."/>
            <person name="Pfiffi S."/>
            <person name="Biedenkopf D."/>
            <person name="Wong P."/>
            <person name="Samans B."/>
            <person name="Grimm C."/>
            <person name="Basiewicz M."/>
            <person name="Murat C."/>
            <person name="Martin F."/>
            <person name="Kogel K.H."/>
        </authorList>
    </citation>
    <scope>NUCLEOTIDE SEQUENCE [LARGE SCALE GENOMIC DNA]</scope>
    <source>
        <strain evidence="17 18">DSM 11827</strain>
    </source>
</reference>
<dbReference type="InterPro" id="IPR008280">
    <property type="entry name" value="Tub_FtsZ_C"/>
</dbReference>
<dbReference type="PRINTS" id="PR01163">
    <property type="entry name" value="BETATUBULIN"/>
</dbReference>
<dbReference type="OMA" id="MRELITF"/>
<keyword evidence="9" id="KW-0460">Magnesium</keyword>
<feature type="domain" description="Tubulin/FtsZ 2-layer sandwich" evidence="16">
    <location>
        <begin position="252"/>
        <end position="389"/>
    </location>
</feature>
<dbReference type="SMART" id="SM00865">
    <property type="entry name" value="Tubulin_C"/>
    <property type="match status" value="1"/>
</dbReference>
<evidence type="ECO:0000313" key="17">
    <source>
        <dbReference type="EMBL" id="CCA73890.1"/>
    </source>
</evidence>
<dbReference type="Gene3D" id="3.30.1330.20">
    <property type="entry name" value="Tubulin/FtsZ, C-terminal domain"/>
    <property type="match status" value="1"/>
</dbReference>
<comment type="subunit">
    <text evidence="4 13">Dimer of alpha and beta chains. A typical microtubule is a hollow water-filled tube with an outer diameter of 25 nm and an inner diameter of 15 nM. Alpha-beta heterodimers associate head-to-tail to form protofilaments running lengthwise along the microtubule wall with the beta-tubulin subunit facing the microtubule plus end conferring a structural polarity. Microtubules usually have 13 protofilaments but different protofilament numbers can be found in some organisms and specialized cells.</text>
</comment>
<dbReference type="GO" id="GO:0005874">
    <property type="term" value="C:microtubule"/>
    <property type="evidence" value="ECO:0007669"/>
    <property type="project" value="UniProtKB-KW"/>
</dbReference>
<evidence type="ECO:0000256" key="9">
    <source>
        <dbReference type="ARBA" id="ARBA00022842"/>
    </source>
</evidence>
<keyword evidence="8 13" id="KW-0547">Nucleotide-binding</keyword>
<proteinExistence type="inferred from homology"/>
<protein>
    <recommendedName>
        <fullName evidence="13">Tubulin beta chain</fullName>
    </recommendedName>
</protein>
<dbReference type="InterPro" id="IPR017975">
    <property type="entry name" value="Tubulin_CS"/>
</dbReference>
<dbReference type="GO" id="GO:0005200">
    <property type="term" value="F:structural constituent of cytoskeleton"/>
    <property type="evidence" value="ECO:0007669"/>
    <property type="project" value="InterPro"/>
</dbReference>
<dbReference type="HOGENOM" id="CLU_015718_1_1_1"/>
<dbReference type="CDD" id="cd02187">
    <property type="entry name" value="beta_tubulin"/>
    <property type="match status" value="1"/>
</dbReference>
<evidence type="ECO:0000256" key="5">
    <source>
        <dbReference type="ARBA" id="ARBA00022490"/>
    </source>
</evidence>
<comment type="caution">
    <text evidence="17">The sequence shown here is derived from an EMBL/GenBank/DDBJ whole genome shotgun (WGS) entry which is preliminary data.</text>
</comment>
<keyword evidence="7" id="KW-0479">Metal-binding</keyword>
<name>G4TRE7_SERID</name>
<dbReference type="InterPro" id="IPR018316">
    <property type="entry name" value="Tubulin/FtsZ_2-layer-sand-dom"/>
</dbReference>
<evidence type="ECO:0000256" key="4">
    <source>
        <dbReference type="ARBA" id="ARBA00011747"/>
    </source>
</evidence>
<dbReference type="Proteomes" id="UP000007148">
    <property type="component" value="Unassembled WGS sequence"/>
</dbReference>
<feature type="domain" description="Tubulin/FtsZ GTPase" evidence="15">
    <location>
        <begin position="48"/>
        <end position="250"/>
    </location>
</feature>
<comment type="similarity">
    <text evidence="3 13">Belongs to the tubulin family.</text>
</comment>
<dbReference type="eggNOG" id="KOG1375">
    <property type="taxonomic scope" value="Eukaryota"/>
</dbReference>
<dbReference type="InterPro" id="IPR036525">
    <property type="entry name" value="Tubulin/FtsZ_GTPase_sf"/>
</dbReference>
<keyword evidence="10 13" id="KW-0342">GTP-binding</keyword>
<dbReference type="GO" id="GO:0007017">
    <property type="term" value="P:microtubule-based process"/>
    <property type="evidence" value="ECO:0007669"/>
    <property type="project" value="InterPro"/>
</dbReference>
<dbReference type="PRINTS" id="PR01161">
    <property type="entry name" value="TUBULIN"/>
</dbReference>
<dbReference type="GO" id="GO:0046872">
    <property type="term" value="F:metal ion binding"/>
    <property type="evidence" value="ECO:0007669"/>
    <property type="project" value="UniProtKB-KW"/>
</dbReference>
<dbReference type="EMBL" id="CAFZ01000261">
    <property type="protein sequence ID" value="CCA73890.1"/>
    <property type="molecule type" value="Genomic_DNA"/>
</dbReference>
<evidence type="ECO:0000256" key="8">
    <source>
        <dbReference type="ARBA" id="ARBA00022741"/>
    </source>
</evidence>
<evidence type="ECO:0000256" key="14">
    <source>
        <dbReference type="SAM" id="MobiDB-lite"/>
    </source>
</evidence>
<dbReference type="GO" id="GO:0003924">
    <property type="term" value="F:GTPase activity"/>
    <property type="evidence" value="ECO:0007669"/>
    <property type="project" value="InterPro"/>
</dbReference>
<evidence type="ECO:0000313" key="18">
    <source>
        <dbReference type="Proteomes" id="UP000007148"/>
    </source>
</evidence>
<dbReference type="SUPFAM" id="SSF55307">
    <property type="entry name" value="Tubulin C-terminal domain-like"/>
    <property type="match status" value="1"/>
</dbReference>
<keyword evidence="6 13" id="KW-0493">Microtubule</keyword>
<accession>G4TRE7</accession>
<sequence length="458" mass="50704">MSREIVNIQAGQAGNQIGDAFWSMLLLEHGLDSQGVYTSKDPQQLDRITTYFEEIEPTGGRPARYVPRSIQVDLEGGVIGKLKSGERGRLFAPDSWVHADSGAANNWGKGHYTEGAELVEGLLDMIRKQTEKCDALQGFQLIHSLGGGTGSGLGTLLLSKLREEEPDRMLATFSVMPSPLVSETVVEPYNAMLSIHQLTENSDLTICMDNEALHGINVRNLKIPHPEFSHLNHVIAQVMCGVSTSLRFPGHLNADLRKLGMNLIPFPRLHFLLPSYSPLIAQNAQSYQSFSVPELVSSLFDRHNLLVACDPRMGRNLTVATIFRGKVSSQEVEVAVQQLQTKNSSSFVDWIPDNVSITLCPVPPVGQKQAATSLMNTTAIQEMFKRISNLYGAMYKRSAFLHWYTQEGMDVMEFQEADSNVNDLIAEYQQYEEGGGIADESYAPSSIGQYEDETPSEY</sequence>
<organism evidence="17 18">
    <name type="scientific">Serendipita indica (strain DSM 11827)</name>
    <name type="common">Root endophyte fungus</name>
    <name type="synonym">Piriformospora indica</name>
    <dbReference type="NCBI Taxonomy" id="1109443"/>
    <lineage>
        <taxon>Eukaryota</taxon>
        <taxon>Fungi</taxon>
        <taxon>Dikarya</taxon>
        <taxon>Basidiomycota</taxon>
        <taxon>Agaricomycotina</taxon>
        <taxon>Agaricomycetes</taxon>
        <taxon>Sebacinales</taxon>
        <taxon>Serendipitaceae</taxon>
        <taxon>Serendipita</taxon>
    </lineage>
</organism>
<dbReference type="InParanoid" id="G4TRE7"/>
<dbReference type="Pfam" id="PF03953">
    <property type="entry name" value="Tubulin_C"/>
    <property type="match status" value="1"/>
</dbReference>
<evidence type="ECO:0000256" key="2">
    <source>
        <dbReference type="ARBA" id="ARBA00004245"/>
    </source>
</evidence>
<dbReference type="Gene3D" id="3.40.50.1440">
    <property type="entry name" value="Tubulin/FtsZ, GTPase domain"/>
    <property type="match status" value="1"/>
</dbReference>
<dbReference type="InterPro" id="IPR023123">
    <property type="entry name" value="Tubulin_C"/>
</dbReference>
<dbReference type="Pfam" id="PF00091">
    <property type="entry name" value="Tubulin"/>
    <property type="match status" value="1"/>
</dbReference>
<dbReference type="SUPFAM" id="SSF52490">
    <property type="entry name" value="Tubulin nucleotide-binding domain-like"/>
    <property type="match status" value="1"/>
</dbReference>
<dbReference type="FunFam" id="3.30.1330.20:FF:000009">
    <property type="entry name" value="Tubulin beta chain"/>
    <property type="match status" value="1"/>
</dbReference>
<keyword evidence="11" id="KW-0206">Cytoskeleton</keyword>
<dbReference type="InterPro" id="IPR037103">
    <property type="entry name" value="Tubulin/FtsZ-like_C"/>
</dbReference>
<evidence type="ECO:0000256" key="11">
    <source>
        <dbReference type="ARBA" id="ARBA00023212"/>
    </source>
</evidence>